<organism evidence="1 2">
    <name type="scientific">Winogradskyella haliclonae</name>
    <dbReference type="NCBI Taxonomy" id="2048558"/>
    <lineage>
        <taxon>Bacteria</taxon>
        <taxon>Pseudomonadati</taxon>
        <taxon>Bacteroidota</taxon>
        <taxon>Flavobacteriia</taxon>
        <taxon>Flavobacteriales</taxon>
        <taxon>Flavobacteriaceae</taxon>
        <taxon>Winogradskyella</taxon>
    </lineage>
</organism>
<keyword evidence="2" id="KW-1185">Reference proteome</keyword>
<comment type="caution">
    <text evidence="1">The sequence shown here is derived from an EMBL/GenBank/DDBJ whole genome shotgun (WGS) entry which is preliminary data.</text>
</comment>
<sequence length="128" mass="14855">MPVLSQSIVWETDYPTALSKAQKDNKILVIYFNNGQSPNIERVIKKRILKSDEFKNNSNSIVGLLIEDANNNEKHRYNSRVISSYNKNKVFPAITAVRFKTRNYLPLLTKFEDANIELFLNEFKDLSN</sequence>
<dbReference type="Proteomes" id="UP000624701">
    <property type="component" value="Unassembled WGS sequence"/>
</dbReference>
<accession>A0ABQ2C0F1</accession>
<dbReference type="InterPro" id="IPR036249">
    <property type="entry name" value="Thioredoxin-like_sf"/>
</dbReference>
<evidence type="ECO:0000313" key="2">
    <source>
        <dbReference type="Proteomes" id="UP000624701"/>
    </source>
</evidence>
<dbReference type="EMBL" id="BMDQ01000002">
    <property type="protein sequence ID" value="GGI57680.1"/>
    <property type="molecule type" value="Genomic_DNA"/>
</dbReference>
<reference evidence="2" key="1">
    <citation type="journal article" date="2019" name="Int. J. Syst. Evol. Microbiol.">
        <title>The Global Catalogue of Microorganisms (GCM) 10K type strain sequencing project: providing services to taxonomists for standard genome sequencing and annotation.</title>
        <authorList>
            <consortium name="The Broad Institute Genomics Platform"/>
            <consortium name="The Broad Institute Genome Sequencing Center for Infectious Disease"/>
            <person name="Wu L."/>
            <person name="Ma J."/>
        </authorList>
    </citation>
    <scope>NUCLEOTIDE SEQUENCE [LARGE SCALE GENOMIC DNA]</scope>
    <source>
        <strain evidence="2">CCM 8681</strain>
    </source>
</reference>
<proteinExistence type="predicted"/>
<name>A0ABQ2C0F1_9FLAO</name>
<protein>
    <submittedName>
        <fullName evidence="1">Uncharacterized protein</fullName>
    </submittedName>
</protein>
<evidence type="ECO:0000313" key="1">
    <source>
        <dbReference type="EMBL" id="GGI57680.1"/>
    </source>
</evidence>
<dbReference type="SUPFAM" id="SSF52833">
    <property type="entry name" value="Thioredoxin-like"/>
    <property type="match status" value="1"/>
</dbReference>
<gene>
    <name evidence="1" type="ORF">GCM10011444_19890</name>
</gene>